<dbReference type="InterPro" id="IPR017804">
    <property type="entry name" value="MeTrfase_EgtD-like"/>
</dbReference>
<reference evidence="4 5" key="1">
    <citation type="submission" date="2018-04" db="EMBL/GenBank/DDBJ databases">
        <title>Complete genome uncultured novel isolate.</title>
        <authorList>
            <person name="Merlino G."/>
        </authorList>
    </citation>
    <scope>NUCLEOTIDE SEQUENCE [LARGE SCALE GENOMIC DNA]</scope>
    <source>
        <strain evidence="5">R1DC9</strain>
    </source>
</reference>
<dbReference type="OrthoDB" id="5289726at2"/>
<protein>
    <submittedName>
        <fullName evidence="4">L-histidine N(Alpha)-methyltransferase</fullName>
    </submittedName>
</protein>
<dbReference type="InterPro" id="IPR019257">
    <property type="entry name" value="MeTrfase_dom"/>
</dbReference>
<evidence type="ECO:0000256" key="2">
    <source>
        <dbReference type="ARBA" id="ARBA00022679"/>
    </source>
</evidence>
<keyword evidence="1 4" id="KW-0489">Methyltransferase</keyword>
<keyword evidence="2 4" id="KW-0808">Transferase</keyword>
<dbReference type="InterPro" id="IPR029063">
    <property type="entry name" value="SAM-dependent_MTases_sf"/>
</dbReference>
<sequence>MGTITKTYNEAVAKAVLNGLKANEKSLPSWLFYDKKGDKLFQQIMRMPEYYLTDTEKEIIVNNRDNFLEDFKGKDKKFDLVELGAGDGTKTEILLKHFCVQNADFRYIPIDISSDVLEDLEERLSKRLPDLTVLPKPKSFYDALDDLDNKDSKKRVLLFMGGNIGNFTLEDATDFISELSKRLRPEDELFVGFDLKKDPRQIQSAYDDSNGITRAFNLNLLERLNDELEADFDISKFEHYPFYNPETGEAKSYLVSQEDQEVCFGALDEKISFNQWELIYTEISQKYDLEMIHEMAEKAGLKIYRNYFDRRKYFCNVIFKK</sequence>
<keyword evidence="5" id="KW-1185">Reference proteome</keyword>
<dbReference type="Pfam" id="PF10017">
    <property type="entry name" value="Methyltransf_33"/>
    <property type="match status" value="1"/>
</dbReference>
<dbReference type="PIRSF" id="PIRSF018005">
    <property type="entry name" value="UCP018005"/>
    <property type="match status" value="1"/>
</dbReference>
<organism evidence="4 5">
    <name type="scientific">Mangrovivirga cuniculi</name>
    <dbReference type="NCBI Taxonomy" id="2715131"/>
    <lineage>
        <taxon>Bacteria</taxon>
        <taxon>Pseudomonadati</taxon>
        <taxon>Bacteroidota</taxon>
        <taxon>Cytophagia</taxon>
        <taxon>Cytophagales</taxon>
        <taxon>Mangrovivirgaceae</taxon>
        <taxon>Mangrovivirga</taxon>
    </lineage>
</organism>
<proteinExistence type="predicted"/>
<dbReference type="AlphaFoldDB" id="A0A4D7JX99"/>
<name>A0A4D7JX99_9BACT</name>
<dbReference type="GO" id="GO:0008168">
    <property type="term" value="F:methyltransferase activity"/>
    <property type="evidence" value="ECO:0007669"/>
    <property type="project" value="UniProtKB-KW"/>
</dbReference>
<gene>
    <name evidence="4" type="ORF">DCC35_11840</name>
</gene>
<feature type="domain" description="Histidine-specific methyltransferase SAM-dependent" evidence="3">
    <location>
        <begin position="13"/>
        <end position="320"/>
    </location>
</feature>
<dbReference type="SUPFAM" id="SSF53335">
    <property type="entry name" value="S-adenosyl-L-methionine-dependent methyltransferases"/>
    <property type="match status" value="1"/>
</dbReference>
<evidence type="ECO:0000259" key="3">
    <source>
        <dbReference type="Pfam" id="PF10017"/>
    </source>
</evidence>
<dbReference type="Proteomes" id="UP000298616">
    <property type="component" value="Chromosome"/>
</dbReference>
<dbReference type="PANTHER" id="PTHR43397:SF1">
    <property type="entry name" value="ERGOTHIONEINE BIOSYNTHESIS PROTEIN 1"/>
    <property type="match status" value="1"/>
</dbReference>
<evidence type="ECO:0000256" key="1">
    <source>
        <dbReference type="ARBA" id="ARBA00022603"/>
    </source>
</evidence>
<dbReference type="Gene3D" id="3.40.50.150">
    <property type="entry name" value="Vaccinia Virus protein VP39"/>
    <property type="match status" value="1"/>
</dbReference>
<dbReference type="PANTHER" id="PTHR43397">
    <property type="entry name" value="ERGOTHIONEINE BIOSYNTHESIS PROTEIN 1"/>
    <property type="match status" value="1"/>
</dbReference>
<evidence type="ECO:0000313" key="4">
    <source>
        <dbReference type="EMBL" id="QCK15385.1"/>
    </source>
</evidence>
<dbReference type="GO" id="GO:0032259">
    <property type="term" value="P:methylation"/>
    <property type="evidence" value="ECO:0007669"/>
    <property type="project" value="UniProtKB-KW"/>
</dbReference>
<dbReference type="RefSeq" id="WP_137090983.1">
    <property type="nucleotide sequence ID" value="NZ_CP028923.1"/>
</dbReference>
<dbReference type="KEGG" id="fpf:DCC35_11840"/>
<dbReference type="EMBL" id="CP028923">
    <property type="protein sequence ID" value="QCK15385.1"/>
    <property type="molecule type" value="Genomic_DNA"/>
</dbReference>
<evidence type="ECO:0000313" key="5">
    <source>
        <dbReference type="Proteomes" id="UP000298616"/>
    </source>
</evidence>
<dbReference type="InterPro" id="IPR051128">
    <property type="entry name" value="EgtD_Methyltrsf_superfamily"/>
</dbReference>
<accession>A0A4D7JX99</accession>